<gene>
    <name evidence="2" type="ORF">N7468_007311</name>
</gene>
<dbReference type="RefSeq" id="XP_058329497.1">
    <property type="nucleotide sequence ID" value="XM_058476607.1"/>
</dbReference>
<proteinExistence type="predicted"/>
<comment type="caution">
    <text evidence="2">The sequence shown here is derived from an EMBL/GenBank/DDBJ whole genome shotgun (WGS) entry which is preliminary data.</text>
</comment>
<dbReference type="EMBL" id="JAPQKS010000005">
    <property type="protein sequence ID" value="KAJ5226086.1"/>
    <property type="molecule type" value="Genomic_DNA"/>
</dbReference>
<accession>A0A9W9TKG0</accession>
<protein>
    <submittedName>
        <fullName evidence="2">Uncharacterized protein</fullName>
    </submittedName>
</protein>
<reference evidence="2" key="2">
    <citation type="journal article" date="2023" name="IMA Fungus">
        <title>Comparative genomic study of the Penicillium genus elucidates a diverse pangenome and 15 lateral gene transfer events.</title>
        <authorList>
            <person name="Petersen C."/>
            <person name="Sorensen T."/>
            <person name="Nielsen M.R."/>
            <person name="Sondergaard T.E."/>
            <person name="Sorensen J.L."/>
            <person name="Fitzpatrick D.A."/>
            <person name="Frisvad J.C."/>
            <person name="Nielsen K.L."/>
        </authorList>
    </citation>
    <scope>NUCLEOTIDE SEQUENCE</scope>
    <source>
        <strain evidence="2">IBT 19713</strain>
    </source>
</reference>
<feature type="region of interest" description="Disordered" evidence="1">
    <location>
        <begin position="103"/>
        <end position="210"/>
    </location>
</feature>
<organism evidence="2 3">
    <name type="scientific">Penicillium chermesinum</name>
    <dbReference type="NCBI Taxonomy" id="63820"/>
    <lineage>
        <taxon>Eukaryota</taxon>
        <taxon>Fungi</taxon>
        <taxon>Dikarya</taxon>
        <taxon>Ascomycota</taxon>
        <taxon>Pezizomycotina</taxon>
        <taxon>Eurotiomycetes</taxon>
        <taxon>Eurotiomycetidae</taxon>
        <taxon>Eurotiales</taxon>
        <taxon>Aspergillaceae</taxon>
        <taxon>Penicillium</taxon>
    </lineage>
</organism>
<evidence type="ECO:0000313" key="2">
    <source>
        <dbReference type="EMBL" id="KAJ5226086.1"/>
    </source>
</evidence>
<dbReference type="Proteomes" id="UP001150941">
    <property type="component" value="Unassembled WGS sequence"/>
</dbReference>
<name>A0A9W9TKG0_9EURO</name>
<keyword evidence="3" id="KW-1185">Reference proteome</keyword>
<feature type="compositionally biased region" description="Basic and acidic residues" evidence="1">
    <location>
        <begin position="178"/>
        <end position="188"/>
    </location>
</feature>
<sequence length="220" mass="23259">MAPAVTDFTQAIVEPSTTFLTTFTLLVDDPKPTSDYVTLTLTSPSTTVVEVNIAATPTLVLDPAQPKSHGLSGAAKGAIAGSILGVAVIALLLYCCCRRGSLDPEESLPSSPSRSPRQSPGQRPFPILKRPETVQIKPGPPPDNPPEALISVKPNPPPPPPPPPPMSGTTIKAGSRGETPEAREARIKEMKRRKALPPEPIINDSLDRDSGWWWGVVSGG</sequence>
<feature type="compositionally biased region" description="Low complexity" evidence="1">
    <location>
        <begin position="107"/>
        <end position="126"/>
    </location>
</feature>
<dbReference type="GeneID" id="83203910"/>
<feature type="compositionally biased region" description="Pro residues" evidence="1">
    <location>
        <begin position="154"/>
        <end position="166"/>
    </location>
</feature>
<reference evidence="2" key="1">
    <citation type="submission" date="2022-11" db="EMBL/GenBank/DDBJ databases">
        <authorList>
            <person name="Petersen C."/>
        </authorList>
    </citation>
    <scope>NUCLEOTIDE SEQUENCE</scope>
    <source>
        <strain evidence="2">IBT 19713</strain>
    </source>
</reference>
<evidence type="ECO:0000313" key="3">
    <source>
        <dbReference type="Proteomes" id="UP001150941"/>
    </source>
</evidence>
<evidence type="ECO:0000256" key="1">
    <source>
        <dbReference type="SAM" id="MobiDB-lite"/>
    </source>
</evidence>
<dbReference type="AlphaFoldDB" id="A0A9W9TKG0"/>